<organism evidence="1 2">
    <name type="scientific">Dactylosporangium matsuzakiense</name>
    <dbReference type="NCBI Taxonomy" id="53360"/>
    <lineage>
        <taxon>Bacteria</taxon>
        <taxon>Bacillati</taxon>
        <taxon>Actinomycetota</taxon>
        <taxon>Actinomycetes</taxon>
        <taxon>Micromonosporales</taxon>
        <taxon>Micromonosporaceae</taxon>
        <taxon>Dactylosporangium</taxon>
    </lineage>
</organism>
<reference evidence="1" key="1">
    <citation type="journal article" date="2014" name="Int. J. Syst. Evol. Microbiol.">
        <title>Complete genome sequence of Corynebacterium casei LMG S-19264T (=DSM 44701T), isolated from a smear-ripened cheese.</title>
        <authorList>
            <consortium name="US DOE Joint Genome Institute (JGI-PGF)"/>
            <person name="Walter F."/>
            <person name="Albersmeier A."/>
            <person name="Kalinowski J."/>
            <person name="Ruckert C."/>
        </authorList>
    </citation>
    <scope>NUCLEOTIDE SEQUENCE</scope>
    <source>
        <strain evidence="1">VKM Ac-1321</strain>
    </source>
</reference>
<name>A0A9W6KGS3_9ACTN</name>
<evidence type="ECO:0000313" key="2">
    <source>
        <dbReference type="Proteomes" id="UP001143480"/>
    </source>
</evidence>
<evidence type="ECO:0000313" key="1">
    <source>
        <dbReference type="EMBL" id="GLL01801.1"/>
    </source>
</evidence>
<accession>A0A9W6KGS3</accession>
<dbReference type="Proteomes" id="UP001143480">
    <property type="component" value="Unassembled WGS sequence"/>
</dbReference>
<dbReference type="EMBL" id="BSFP01000018">
    <property type="protein sequence ID" value="GLL01801.1"/>
    <property type="molecule type" value="Genomic_DNA"/>
</dbReference>
<comment type="caution">
    <text evidence="1">The sequence shown here is derived from an EMBL/GenBank/DDBJ whole genome shotgun (WGS) entry which is preliminary data.</text>
</comment>
<reference evidence="1" key="2">
    <citation type="submission" date="2023-01" db="EMBL/GenBank/DDBJ databases">
        <authorList>
            <person name="Sun Q."/>
            <person name="Evtushenko L."/>
        </authorList>
    </citation>
    <scope>NUCLEOTIDE SEQUENCE</scope>
    <source>
        <strain evidence="1">VKM Ac-1321</strain>
    </source>
</reference>
<dbReference type="AlphaFoldDB" id="A0A9W6KGS3"/>
<protein>
    <submittedName>
        <fullName evidence="1">Uncharacterized protein</fullName>
    </submittedName>
</protein>
<proteinExistence type="predicted"/>
<gene>
    <name evidence="1" type="ORF">GCM10017581_035430</name>
</gene>
<keyword evidence="2" id="KW-1185">Reference proteome</keyword>
<sequence length="98" mass="10201">MHEEAVVRGGGLYGRCGCGGVAVLRRGRVESVGDVVRVWCCGDAQEFVDAGYLELAGHEGAGSPDDHPDALGSGLALGGYEGAYCCRVQKCHEAQVYA</sequence>